<evidence type="ECO:0000313" key="3">
    <source>
        <dbReference type="EMBL" id="CAH3162772.1"/>
    </source>
</evidence>
<dbReference type="PROSITE" id="PS50966">
    <property type="entry name" value="ZF_SWIM"/>
    <property type="match status" value="1"/>
</dbReference>
<gene>
    <name evidence="3" type="ORF">PMEA_00034373</name>
</gene>
<evidence type="ECO:0000256" key="1">
    <source>
        <dbReference type="PROSITE-ProRule" id="PRU00325"/>
    </source>
</evidence>
<evidence type="ECO:0000259" key="2">
    <source>
        <dbReference type="PROSITE" id="PS50966"/>
    </source>
</evidence>
<accession>A0AAU9XZJ5</accession>
<reference evidence="3 4" key="1">
    <citation type="submission" date="2022-05" db="EMBL/GenBank/DDBJ databases">
        <authorList>
            <consortium name="Genoscope - CEA"/>
            <person name="William W."/>
        </authorList>
    </citation>
    <scope>NUCLEOTIDE SEQUENCE [LARGE SCALE GENOMIC DNA]</scope>
</reference>
<name>A0AAU9XZJ5_9CNID</name>
<dbReference type="InterPro" id="IPR007527">
    <property type="entry name" value="Znf_SWIM"/>
</dbReference>
<evidence type="ECO:0000313" key="4">
    <source>
        <dbReference type="Proteomes" id="UP001159428"/>
    </source>
</evidence>
<feature type="domain" description="SWIM-type" evidence="2">
    <location>
        <begin position="76"/>
        <end position="114"/>
    </location>
</feature>
<keyword evidence="4" id="KW-1185">Reference proteome</keyword>
<keyword evidence="1" id="KW-0862">Zinc</keyword>
<organism evidence="3 4">
    <name type="scientific">Pocillopora meandrina</name>
    <dbReference type="NCBI Taxonomy" id="46732"/>
    <lineage>
        <taxon>Eukaryota</taxon>
        <taxon>Metazoa</taxon>
        <taxon>Cnidaria</taxon>
        <taxon>Anthozoa</taxon>
        <taxon>Hexacorallia</taxon>
        <taxon>Scleractinia</taxon>
        <taxon>Astrocoeniina</taxon>
        <taxon>Pocilloporidae</taxon>
        <taxon>Pocillopora</taxon>
    </lineage>
</organism>
<dbReference type="EMBL" id="CALNXJ010000087">
    <property type="protein sequence ID" value="CAH3162772.1"/>
    <property type="molecule type" value="Genomic_DNA"/>
</dbReference>
<dbReference type="Proteomes" id="UP001159428">
    <property type="component" value="Unassembled WGS sequence"/>
</dbReference>
<proteinExistence type="predicted"/>
<comment type="caution">
    <text evidence="3">The sequence shown here is derived from an EMBL/GenBank/DDBJ whole genome shotgun (WGS) entry which is preliminary data.</text>
</comment>
<dbReference type="GO" id="GO:0008270">
    <property type="term" value="F:zinc ion binding"/>
    <property type="evidence" value="ECO:0007669"/>
    <property type="project" value="UniProtKB-KW"/>
</dbReference>
<dbReference type="AlphaFoldDB" id="A0AAU9XZJ5"/>
<keyword evidence="1" id="KW-0479">Metal-binding</keyword>
<sequence>MAESMERNVPQNGNFVRAILEFANKWLKSKKGRKKGSKCYLQTYLEGVQILFSEDCCVVKGKCYRSMRKTEAPHKLRIVFDSSEEESIEVTTQCSCKAGTGKCQHLAALFTHVTVKLHDDDSPTSHLQQWHKPRGPPLEPQRWFASEFVKPQIERKAREVAPKTVQEYLYDPRPIEQRLMTERQQVQQLGENISDVSPTTYAAWLQYFNSATHQSLPWGNFLAGCPVANQLRDIYPPGFVATVYSEGLEAVFEFPGEITLPEHVRKGPPPTVLEEKNPSYQISFYLEKKRWKSRKIREVSPIAQLGIKREHSESLLQDLVKLFPGKHQLMIGSYIIYFHQQRC</sequence>
<protein>
    <recommendedName>
        <fullName evidence="2">SWIM-type domain-containing protein</fullName>
    </recommendedName>
</protein>
<keyword evidence="1" id="KW-0863">Zinc-finger</keyword>